<dbReference type="EMBL" id="GBXM01044663">
    <property type="protein sequence ID" value="JAH63914.1"/>
    <property type="molecule type" value="Transcribed_RNA"/>
</dbReference>
<protein>
    <submittedName>
        <fullName evidence="1">Uncharacterized protein</fullName>
    </submittedName>
</protein>
<name>A0A0E9UDH2_ANGAN</name>
<accession>A0A0E9UDH2</accession>
<sequence length="14" mass="1691">MSLFFRTMPCVLFV</sequence>
<organism evidence="1">
    <name type="scientific">Anguilla anguilla</name>
    <name type="common">European freshwater eel</name>
    <name type="synonym">Muraena anguilla</name>
    <dbReference type="NCBI Taxonomy" id="7936"/>
    <lineage>
        <taxon>Eukaryota</taxon>
        <taxon>Metazoa</taxon>
        <taxon>Chordata</taxon>
        <taxon>Craniata</taxon>
        <taxon>Vertebrata</taxon>
        <taxon>Euteleostomi</taxon>
        <taxon>Actinopterygii</taxon>
        <taxon>Neopterygii</taxon>
        <taxon>Teleostei</taxon>
        <taxon>Anguilliformes</taxon>
        <taxon>Anguillidae</taxon>
        <taxon>Anguilla</taxon>
    </lineage>
</organism>
<evidence type="ECO:0000313" key="1">
    <source>
        <dbReference type="EMBL" id="JAH63914.1"/>
    </source>
</evidence>
<reference evidence="1" key="1">
    <citation type="submission" date="2014-11" db="EMBL/GenBank/DDBJ databases">
        <authorList>
            <person name="Amaro Gonzalez C."/>
        </authorList>
    </citation>
    <scope>NUCLEOTIDE SEQUENCE</scope>
</reference>
<reference evidence="1" key="2">
    <citation type="journal article" date="2015" name="Fish Shellfish Immunol.">
        <title>Early steps in the European eel (Anguilla anguilla)-Vibrio vulnificus interaction in the gills: Role of the RtxA13 toxin.</title>
        <authorList>
            <person name="Callol A."/>
            <person name="Pajuelo D."/>
            <person name="Ebbesson L."/>
            <person name="Teles M."/>
            <person name="MacKenzie S."/>
            <person name="Amaro C."/>
        </authorList>
    </citation>
    <scope>NUCLEOTIDE SEQUENCE</scope>
</reference>
<proteinExistence type="predicted"/>